<dbReference type="SUPFAM" id="SSF56935">
    <property type="entry name" value="Porins"/>
    <property type="match status" value="1"/>
</dbReference>
<dbReference type="Gene3D" id="2.40.160.170">
    <property type="match status" value="1"/>
</dbReference>
<evidence type="ECO:0008006" key="4">
    <source>
        <dbReference type="Google" id="ProtNLM"/>
    </source>
</evidence>
<reference evidence="2 3" key="1">
    <citation type="submission" date="2020-10" db="EMBL/GenBank/DDBJ databases">
        <authorList>
            <person name="Peeters C."/>
        </authorList>
    </citation>
    <scope>NUCLEOTIDE SEQUENCE [LARGE SCALE GENOMIC DNA]</scope>
    <source>
        <strain evidence="2 3">LMG 28140</strain>
    </source>
</reference>
<name>A0ABM8NHE2_9BURK</name>
<comment type="caution">
    <text evidence="2">The sequence shown here is derived from an EMBL/GenBank/DDBJ whole genome shotgun (WGS) entry which is preliminary data.</text>
</comment>
<keyword evidence="1" id="KW-0732">Signal</keyword>
<dbReference type="Proteomes" id="UP000598032">
    <property type="component" value="Unassembled WGS sequence"/>
</dbReference>
<gene>
    <name evidence="2" type="ORF">LMG28140_01753</name>
</gene>
<feature type="signal peptide" evidence="1">
    <location>
        <begin position="1"/>
        <end position="21"/>
    </location>
</feature>
<dbReference type="RefSeq" id="WP_201641852.1">
    <property type="nucleotide sequence ID" value="NZ_CAJHCP010000003.1"/>
</dbReference>
<sequence>MKTVKIVWVIGLAISMDSLHAQQVYVQGGTLGVGIGAAYNVTTWFGVHADFNGINFSHNFTVGGNVYEDGVRLRQGGIYGDVFPWSNNGFRVTAGLRFTDNEVTGNSVPTNGTYTFKGQRLPASPGEYATATAKYPTVMPYLGIGYGLQPRGKGFGLVIDLGVAYGIPRSTYTLSPGLSQAAGPALSQQIIATGLQQLRDKASPFRWYPTLQIGVSYHF</sequence>
<proteinExistence type="predicted"/>
<feature type="chain" id="PRO_5047277197" description="Outer membrane protein beta-barrel domain-containing protein" evidence="1">
    <location>
        <begin position="22"/>
        <end position="219"/>
    </location>
</feature>
<accession>A0ABM8NHE2</accession>
<evidence type="ECO:0000313" key="3">
    <source>
        <dbReference type="Proteomes" id="UP000598032"/>
    </source>
</evidence>
<evidence type="ECO:0000313" key="2">
    <source>
        <dbReference type="EMBL" id="CAD6525222.1"/>
    </source>
</evidence>
<evidence type="ECO:0000256" key="1">
    <source>
        <dbReference type="SAM" id="SignalP"/>
    </source>
</evidence>
<organism evidence="2 3">
    <name type="scientific">Paraburkholderia metrosideri</name>
    <dbReference type="NCBI Taxonomy" id="580937"/>
    <lineage>
        <taxon>Bacteria</taxon>
        <taxon>Pseudomonadati</taxon>
        <taxon>Pseudomonadota</taxon>
        <taxon>Betaproteobacteria</taxon>
        <taxon>Burkholderiales</taxon>
        <taxon>Burkholderiaceae</taxon>
        <taxon>Paraburkholderia</taxon>
    </lineage>
</organism>
<dbReference type="EMBL" id="CAJHCP010000003">
    <property type="protein sequence ID" value="CAD6525222.1"/>
    <property type="molecule type" value="Genomic_DNA"/>
</dbReference>
<protein>
    <recommendedName>
        <fullName evidence="4">Outer membrane protein beta-barrel domain-containing protein</fullName>
    </recommendedName>
</protein>
<keyword evidence="3" id="KW-1185">Reference proteome</keyword>